<name>A0A6J4T0F0_9ACTN</name>
<evidence type="ECO:0000259" key="5">
    <source>
        <dbReference type="PROSITE" id="PS50160"/>
    </source>
</evidence>
<proteinExistence type="inferred from homology"/>
<dbReference type="GO" id="GO:0005524">
    <property type="term" value="F:ATP binding"/>
    <property type="evidence" value="ECO:0007669"/>
    <property type="project" value="InterPro"/>
</dbReference>
<evidence type="ECO:0000256" key="4">
    <source>
        <dbReference type="ARBA" id="ARBA00034003"/>
    </source>
</evidence>
<organism evidence="6">
    <name type="scientific">uncultured Solirubrobacteraceae bacterium</name>
    <dbReference type="NCBI Taxonomy" id="1162706"/>
    <lineage>
        <taxon>Bacteria</taxon>
        <taxon>Bacillati</taxon>
        <taxon>Actinomycetota</taxon>
        <taxon>Thermoleophilia</taxon>
        <taxon>Solirubrobacterales</taxon>
        <taxon>Solirubrobacteraceae</taxon>
        <taxon>environmental samples</taxon>
    </lineage>
</organism>
<dbReference type="CDD" id="cd07971">
    <property type="entry name" value="OBF_DNA_ligase_LigD"/>
    <property type="match status" value="1"/>
</dbReference>
<dbReference type="InterPro" id="IPR012310">
    <property type="entry name" value="DNA_ligase_ATP-dep_cent"/>
</dbReference>
<dbReference type="PANTHER" id="PTHR45674:SF4">
    <property type="entry name" value="DNA LIGASE 1"/>
    <property type="match status" value="1"/>
</dbReference>
<dbReference type="NCBIfam" id="TIGR02779">
    <property type="entry name" value="NHEJ_ligase_lig"/>
    <property type="match status" value="1"/>
</dbReference>
<sequence length="306" mass="33103">MAAPGFVAPMLATLSDERALGEGWLLERKLDGVRCIAVAAAGRVSLFTRAENDVTARWPAVARAVAALGRDVVLDGEVVAMDGDEPQGFQALQRGAGAVALWTFDVLHLDGADLRSRPLRERREILAGLLEDAARALRHTEAWEGASEDRYVRACAAGWEGLIAKVAGGPYVGGRSRDWLKLKCLAEQEVVVGGWTEPRGSRTGLGALLVGVYAGSALRYAGKVGTGFDRRTLRDLVERLRPLERDSSPFAEPIRPAVAGPHWAEPRLVAQVAFQEWTGAGRLRQPRFLGLRDDKAPEDVVRETPG</sequence>
<feature type="domain" description="ATP-dependent DNA ligase family profile" evidence="5">
    <location>
        <begin position="99"/>
        <end position="183"/>
    </location>
</feature>
<dbReference type="InterPro" id="IPR050191">
    <property type="entry name" value="ATP-dep_DNA_ligase"/>
</dbReference>
<dbReference type="EC" id="6.5.1.1" evidence="2"/>
<dbReference type="SUPFAM" id="SSF50249">
    <property type="entry name" value="Nucleic acid-binding proteins"/>
    <property type="match status" value="1"/>
</dbReference>
<dbReference type="SUPFAM" id="SSF56091">
    <property type="entry name" value="DNA ligase/mRNA capping enzyme, catalytic domain"/>
    <property type="match status" value="1"/>
</dbReference>
<dbReference type="GO" id="GO:0006310">
    <property type="term" value="P:DNA recombination"/>
    <property type="evidence" value="ECO:0007669"/>
    <property type="project" value="InterPro"/>
</dbReference>
<dbReference type="PROSITE" id="PS50160">
    <property type="entry name" value="DNA_LIGASE_A3"/>
    <property type="match status" value="1"/>
</dbReference>
<evidence type="ECO:0000256" key="2">
    <source>
        <dbReference type="ARBA" id="ARBA00012727"/>
    </source>
</evidence>
<dbReference type="GO" id="GO:0006281">
    <property type="term" value="P:DNA repair"/>
    <property type="evidence" value="ECO:0007669"/>
    <property type="project" value="InterPro"/>
</dbReference>
<dbReference type="Pfam" id="PF04679">
    <property type="entry name" value="DNA_ligase_A_C"/>
    <property type="match status" value="1"/>
</dbReference>
<evidence type="ECO:0000313" key="6">
    <source>
        <dbReference type="EMBL" id="CAA9510668.1"/>
    </source>
</evidence>
<dbReference type="Gene3D" id="2.40.50.140">
    <property type="entry name" value="Nucleic acid-binding proteins"/>
    <property type="match status" value="1"/>
</dbReference>
<evidence type="ECO:0000256" key="3">
    <source>
        <dbReference type="ARBA" id="ARBA00022598"/>
    </source>
</evidence>
<dbReference type="Gene3D" id="3.30.470.30">
    <property type="entry name" value="DNA ligase/mRNA capping enzyme"/>
    <property type="match status" value="1"/>
</dbReference>
<keyword evidence="3 6" id="KW-0436">Ligase</keyword>
<dbReference type="Pfam" id="PF01068">
    <property type="entry name" value="DNA_ligase_A_M"/>
    <property type="match status" value="1"/>
</dbReference>
<dbReference type="InterPro" id="IPR012309">
    <property type="entry name" value="DNA_ligase_ATP-dep_C"/>
</dbReference>
<dbReference type="PANTHER" id="PTHR45674">
    <property type="entry name" value="DNA LIGASE 1/3 FAMILY MEMBER"/>
    <property type="match status" value="1"/>
</dbReference>
<dbReference type="InterPro" id="IPR014146">
    <property type="entry name" value="LigD_ligase_dom"/>
</dbReference>
<reference evidence="6" key="1">
    <citation type="submission" date="2020-02" db="EMBL/GenBank/DDBJ databases">
        <authorList>
            <person name="Meier V. D."/>
        </authorList>
    </citation>
    <scope>NUCLEOTIDE SEQUENCE</scope>
    <source>
        <strain evidence="6">AVDCRST_MAG30</strain>
    </source>
</reference>
<evidence type="ECO:0000256" key="1">
    <source>
        <dbReference type="ARBA" id="ARBA00007572"/>
    </source>
</evidence>
<dbReference type="Gene3D" id="3.30.1490.70">
    <property type="match status" value="1"/>
</dbReference>
<protein>
    <recommendedName>
        <fullName evidence="2">DNA ligase (ATP)</fullName>
        <ecNumber evidence="2">6.5.1.1</ecNumber>
    </recommendedName>
</protein>
<comment type="catalytic activity">
    <reaction evidence="4">
        <text>ATP + (deoxyribonucleotide)n-3'-hydroxyl + 5'-phospho-(deoxyribonucleotide)m = (deoxyribonucleotide)n+m + AMP + diphosphate.</text>
        <dbReference type="EC" id="6.5.1.1"/>
    </reaction>
</comment>
<comment type="similarity">
    <text evidence="1">Belongs to the ATP-dependent DNA ligase family.</text>
</comment>
<dbReference type="CDD" id="cd07906">
    <property type="entry name" value="Adenylation_DNA_ligase_LigD_LigC"/>
    <property type="match status" value="1"/>
</dbReference>
<accession>A0A6J4T0F0</accession>
<dbReference type="AlphaFoldDB" id="A0A6J4T0F0"/>
<dbReference type="InterPro" id="IPR012340">
    <property type="entry name" value="NA-bd_OB-fold"/>
</dbReference>
<dbReference type="EMBL" id="CADCVS010000322">
    <property type="protein sequence ID" value="CAA9510668.1"/>
    <property type="molecule type" value="Genomic_DNA"/>
</dbReference>
<gene>
    <name evidence="6" type="ORF">AVDCRST_MAG30-2464</name>
</gene>
<dbReference type="GO" id="GO:0003910">
    <property type="term" value="F:DNA ligase (ATP) activity"/>
    <property type="evidence" value="ECO:0007669"/>
    <property type="project" value="UniProtKB-EC"/>
</dbReference>